<accession>A0A1W2G0E5</accession>
<evidence type="ECO:0000313" key="2">
    <source>
        <dbReference type="EMBL" id="SMD27601.1"/>
    </source>
</evidence>
<protein>
    <recommendedName>
        <fullName evidence="4">ATP/GTP-binding protein</fullName>
    </recommendedName>
</protein>
<dbReference type="AlphaFoldDB" id="A0A1W2G0E5"/>
<keyword evidence="3" id="KW-1185">Reference proteome</keyword>
<reference evidence="2 3" key="1">
    <citation type="submission" date="2017-04" db="EMBL/GenBank/DDBJ databases">
        <authorList>
            <person name="Afonso C.L."/>
            <person name="Miller P.J."/>
            <person name="Scott M.A."/>
            <person name="Spackman E."/>
            <person name="Goraichik I."/>
            <person name="Dimitrov K.M."/>
            <person name="Suarez D.L."/>
            <person name="Swayne D.E."/>
        </authorList>
    </citation>
    <scope>NUCLEOTIDE SEQUENCE [LARGE SCALE GENOMIC DNA]</scope>
    <source>
        <strain evidence="2 3">DSM 43828</strain>
    </source>
</reference>
<name>A0A1W2G0E5_KIBAR</name>
<proteinExistence type="predicted"/>
<evidence type="ECO:0000313" key="3">
    <source>
        <dbReference type="Proteomes" id="UP000192674"/>
    </source>
</evidence>
<organism evidence="2 3">
    <name type="scientific">Kibdelosporangium aridum</name>
    <dbReference type="NCBI Taxonomy" id="2030"/>
    <lineage>
        <taxon>Bacteria</taxon>
        <taxon>Bacillati</taxon>
        <taxon>Actinomycetota</taxon>
        <taxon>Actinomycetes</taxon>
        <taxon>Pseudonocardiales</taxon>
        <taxon>Pseudonocardiaceae</taxon>
        <taxon>Kibdelosporangium</taxon>
    </lineage>
</organism>
<dbReference type="EMBL" id="FWXV01000030">
    <property type="protein sequence ID" value="SMD27601.1"/>
    <property type="molecule type" value="Genomic_DNA"/>
</dbReference>
<evidence type="ECO:0008006" key="4">
    <source>
        <dbReference type="Google" id="ProtNLM"/>
    </source>
</evidence>
<dbReference type="Proteomes" id="UP000192674">
    <property type="component" value="Unassembled WGS sequence"/>
</dbReference>
<evidence type="ECO:0000256" key="1">
    <source>
        <dbReference type="SAM" id="MobiDB-lite"/>
    </source>
</evidence>
<gene>
    <name evidence="2" type="ORF">SAMN05661093_11211</name>
</gene>
<sequence>MGASICDGISARRVGDGNGHSKVGVVVDGRRHDGDMPRPGTAYGTGNDPKSGSPDCGHTYRNSSARQAGQAFAVSATVHWTVSWSGAGQSGTFPGMTTTSNAAFRVAEAQALNNGG</sequence>
<feature type="region of interest" description="Disordered" evidence="1">
    <location>
        <begin position="11"/>
        <end position="56"/>
    </location>
</feature>